<evidence type="ECO:0000313" key="3">
    <source>
        <dbReference type="Proteomes" id="UP000186914"/>
    </source>
</evidence>
<gene>
    <name evidence="2" type="ORF">SAMN05421858_4412</name>
</gene>
<name>A0A1N7EMS2_9EURY</name>
<keyword evidence="1" id="KW-1133">Transmembrane helix</keyword>
<evidence type="ECO:0000256" key="1">
    <source>
        <dbReference type="SAM" id="Phobius"/>
    </source>
</evidence>
<dbReference type="EMBL" id="FTNO01000006">
    <property type="protein sequence ID" value="SIR89369.1"/>
    <property type="molecule type" value="Genomic_DNA"/>
</dbReference>
<accession>A0A1N7EMS2</accession>
<feature type="transmembrane region" description="Helical" evidence="1">
    <location>
        <begin position="35"/>
        <end position="53"/>
    </location>
</feature>
<feature type="transmembrane region" description="Helical" evidence="1">
    <location>
        <begin position="60"/>
        <end position="80"/>
    </location>
</feature>
<protein>
    <submittedName>
        <fullName evidence="2">Uncharacterized protein</fullName>
    </submittedName>
</protein>
<organism evidence="2 3">
    <name type="scientific">Haladaptatus litoreus</name>
    <dbReference type="NCBI Taxonomy" id="553468"/>
    <lineage>
        <taxon>Archaea</taxon>
        <taxon>Methanobacteriati</taxon>
        <taxon>Methanobacteriota</taxon>
        <taxon>Stenosarchaea group</taxon>
        <taxon>Halobacteria</taxon>
        <taxon>Halobacteriales</taxon>
        <taxon>Haladaptataceae</taxon>
        <taxon>Haladaptatus</taxon>
    </lineage>
</organism>
<sequence length="93" mass="10542">MSIQGTDSVGGESLLRRNSVRFAEFLLSEQIVKTASWFVIGSVFVGLVTARLIGRYHVPIEVLVFLFLGQSLFIVGFYYLQQATFPPKYHRID</sequence>
<evidence type="ECO:0000313" key="2">
    <source>
        <dbReference type="EMBL" id="SIR89369.1"/>
    </source>
</evidence>
<keyword evidence="3" id="KW-1185">Reference proteome</keyword>
<dbReference type="AlphaFoldDB" id="A0A1N7EMS2"/>
<keyword evidence="1" id="KW-0812">Transmembrane</keyword>
<keyword evidence="1" id="KW-0472">Membrane</keyword>
<proteinExistence type="predicted"/>
<reference evidence="3" key="1">
    <citation type="submission" date="2017-01" db="EMBL/GenBank/DDBJ databases">
        <authorList>
            <person name="Varghese N."/>
            <person name="Submissions S."/>
        </authorList>
    </citation>
    <scope>NUCLEOTIDE SEQUENCE [LARGE SCALE GENOMIC DNA]</scope>
    <source>
        <strain evidence="3">CGMCC 1.7737</strain>
    </source>
</reference>
<dbReference type="Proteomes" id="UP000186914">
    <property type="component" value="Unassembled WGS sequence"/>
</dbReference>